<accession>A0A183LC36</accession>
<gene>
    <name evidence="1" type="ORF">SMRZ_LOCUS1361</name>
</gene>
<reference evidence="1 2" key="1">
    <citation type="submission" date="2018-11" db="EMBL/GenBank/DDBJ databases">
        <authorList>
            <consortium name="Pathogen Informatics"/>
        </authorList>
    </citation>
    <scope>NUCLEOTIDE SEQUENCE [LARGE SCALE GENOMIC DNA]</scope>
    <source>
        <strain evidence="1 2">Zambia</strain>
    </source>
</reference>
<dbReference type="AlphaFoldDB" id="A0A183LC36"/>
<dbReference type="EMBL" id="UZAI01000297">
    <property type="protein sequence ID" value="VDO51037.1"/>
    <property type="molecule type" value="Genomic_DNA"/>
</dbReference>
<evidence type="ECO:0000313" key="1">
    <source>
        <dbReference type="EMBL" id="VDO51037.1"/>
    </source>
</evidence>
<name>A0A183LC36_9TREM</name>
<organism evidence="1 2">
    <name type="scientific">Schistosoma margrebowiei</name>
    <dbReference type="NCBI Taxonomy" id="48269"/>
    <lineage>
        <taxon>Eukaryota</taxon>
        <taxon>Metazoa</taxon>
        <taxon>Spiralia</taxon>
        <taxon>Lophotrochozoa</taxon>
        <taxon>Platyhelminthes</taxon>
        <taxon>Trematoda</taxon>
        <taxon>Digenea</taxon>
        <taxon>Strigeidida</taxon>
        <taxon>Schistosomatoidea</taxon>
        <taxon>Schistosomatidae</taxon>
        <taxon>Schistosoma</taxon>
    </lineage>
</organism>
<protein>
    <submittedName>
        <fullName evidence="1">Uncharacterized protein</fullName>
    </submittedName>
</protein>
<proteinExistence type="predicted"/>
<dbReference type="Proteomes" id="UP000277204">
    <property type="component" value="Unassembled WGS sequence"/>
</dbReference>
<sequence length="70" mass="7542">MVVGGSQRQLDVPIFDCVDPTYMLESRGNIITGARSRAYKSVSLCLWNSASGYQHHTSALSGQNGKGNNP</sequence>
<keyword evidence="2" id="KW-1185">Reference proteome</keyword>
<evidence type="ECO:0000313" key="2">
    <source>
        <dbReference type="Proteomes" id="UP000277204"/>
    </source>
</evidence>